<dbReference type="SUPFAM" id="SSF53448">
    <property type="entry name" value="Nucleotide-diphospho-sugar transferases"/>
    <property type="match status" value="1"/>
</dbReference>
<reference evidence="6 7" key="1">
    <citation type="submission" date="2019-10" db="EMBL/GenBank/DDBJ databases">
        <title>Georgenia wutianyii sp. nov. and Georgenia yuyongxinii sp. nov. isolated from plateau pika (Ochotona curzoniae) in the Qinghai-Tibet plateau of China.</title>
        <authorList>
            <person name="Tian Z."/>
        </authorList>
    </citation>
    <scope>NUCLEOTIDE SEQUENCE [LARGE SCALE GENOMIC DNA]</scope>
    <source>
        <strain evidence="6 7">JCM 19765</strain>
    </source>
</reference>
<comment type="caution">
    <text evidence="6">The sequence shown here is derived from an EMBL/GenBank/DDBJ whole genome shotgun (WGS) entry which is preliminary data.</text>
</comment>
<dbReference type="Gene3D" id="3.90.550.10">
    <property type="entry name" value="Spore Coat Polysaccharide Biosynthesis Protein SpsA, Chain A"/>
    <property type="match status" value="1"/>
</dbReference>
<comment type="similarity">
    <text evidence="2">Belongs to the glycosyltransferase 2 family.</text>
</comment>
<dbReference type="GO" id="GO:0016757">
    <property type="term" value="F:glycosyltransferase activity"/>
    <property type="evidence" value="ECO:0007669"/>
    <property type="project" value="UniProtKB-KW"/>
</dbReference>
<evidence type="ECO:0000313" key="7">
    <source>
        <dbReference type="Proteomes" id="UP000437709"/>
    </source>
</evidence>
<organism evidence="6 7">
    <name type="scientific">Georgenia subflava</name>
    <dbReference type="NCBI Taxonomy" id="1622177"/>
    <lineage>
        <taxon>Bacteria</taxon>
        <taxon>Bacillati</taxon>
        <taxon>Actinomycetota</taxon>
        <taxon>Actinomycetes</taxon>
        <taxon>Micrococcales</taxon>
        <taxon>Bogoriellaceae</taxon>
        <taxon>Georgenia</taxon>
    </lineage>
</organism>
<dbReference type="InterPro" id="IPR029044">
    <property type="entry name" value="Nucleotide-diphossugar_trans"/>
</dbReference>
<sequence>MVAVQAPHGLVAQDLVEPQVTVLTVTYNSRDVIAPLLQALPAALEGVDGIRVVIVDNNSADDTVALARRLAPWATIVEPGHNGGYSAGINAGLAGARPVRAALILNPDTVPDAGMLRRLLDAVTADRDIGIAVPVLRRPDGALHFSLRREPTLLRSLGTAVLGGPRASRFALLGEEIRDVGPYLQGTTADWATGAAFLITRTTMETIGDWDEKFFLYSEETDYALRARDAGLRLELVPTAGVTHHGGDLAVSSRLWSLMTVNRMRLYRKRHATIPSVFYWMLLIFQEGLRTLIGRRRSRAALRVLLRSGIPTRRHGQRLNV</sequence>
<evidence type="ECO:0000313" key="6">
    <source>
        <dbReference type="EMBL" id="MPV38768.1"/>
    </source>
</evidence>
<dbReference type="Pfam" id="PF00535">
    <property type="entry name" value="Glycos_transf_2"/>
    <property type="match status" value="1"/>
</dbReference>
<feature type="domain" description="Glycosyltransferase 2-like" evidence="5">
    <location>
        <begin position="21"/>
        <end position="151"/>
    </location>
</feature>
<dbReference type="InterPro" id="IPR001173">
    <property type="entry name" value="Glyco_trans_2-like"/>
</dbReference>
<protein>
    <submittedName>
        <fullName evidence="6">Glycosyltransferase</fullName>
    </submittedName>
</protein>
<comment type="pathway">
    <text evidence="1">Cell wall biogenesis; cell wall polysaccharide biosynthesis.</text>
</comment>
<keyword evidence="3" id="KW-0328">Glycosyltransferase</keyword>
<dbReference type="AlphaFoldDB" id="A0A6N7ENS5"/>
<name>A0A6N7ENS5_9MICO</name>
<evidence type="ECO:0000256" key="1">
    <source>
        <dbReference type="ARBA" id="ARBA00004776"/>
    </source>
</evidence>
<keyword evidence="7" id="KW-1185">Reference proteome</keyword>
<dbReference type="RefSeq" id="WP_152196823.1">
    <property type="nucleotide sequence ID" value="NZ_VUKD01000008.1"/>
</dbReference>
<accession>A0A6N7ENS5</accession>
<keyword evidence="4 6" id="KW-0808">Transferase</keyword>
<dbReference type="EMBL" id="WHPC01000108">
    <property type="protein sequence ID" value="MPV38768.1"/>
    <property type="molecule type" value="Genomic_DNA"/>
</dbReference>
<dbReference type="PANTHER" id="PTHR43179:SF12">
    <property type="entry name" value="GALACTOFURANOSYLTRANSFERASE GLFT2"/>
    <property type="match status" value="1"/>
</dbReference>
<dbReference type="CDD" id="cd04186">
    <property type="entry name" value="GT_2_like_c"/>
    <property type="match status" value="1"/>
</dbReference>
<evidence type="ECO:0000259" key="5">
    <source>
        <dbReference type="Pfam" id="PF00535"/>
    </source>
</evidence>
<evidence type="ECO:0000256" key="4">
    <source>
        <dbReference type="ARBA" id="ARBA00022679"/>
    </source>
</evidence>
<dbReference type="Proteomes" id="UP000437709">
    <property type="component" value="Unassembled WGS sequence"/>
</dbReference>
<proteinExistence type="inferred from homology"/>
<evidence type="ECO:0000256" key="3">
    <source>
        <dbReference type="ARBA" id="ARBA00022676"/>
    </source>
</evidence>
<gene>
    <name evidence="6" type="ORF">GB881_17275</name>
</gene>
<evidence type="ECO:0000256" key="2">
    <source>
        <dbReference type="ARBA" id="ARBA00006739"/>
    </source>
</evidence>
<dbReference type="PANTHER" id="PTHR43179">
    <property type="entry name" value="RHAMNOSYLTRANSFERASE WBBL"/>
    <property type="match status" value="1"/>
</dbReference>
<dbReference type="OrthoDB" id="9771846at2"/>